<evidence type="ECO:0000313" key="3">
    <source>
        <dbReference type="EMBL" id="UOF90076.1"/>
    </source>
</evidence>
<sequence length="188" mass="22373">MIITHHFPVDLPCYFQLGRANNFPVIESCPICKSQQKLKRHGFYNRYAIETDAEYRIPICRYKCPNPKCNKTFAILPDFLLPYFQNTLSSILQTLQLFWAYCVLLFSRQLVCFYRKRLMAKSKIIEMFFRLEGNKQIFPEDPIEKAIMLLNMIETLPRVTFIRKWHNHYISSFMAHSFYHGSPVAKTE</sequence>
<evidence type="ECO:0000313" key="4">
    <source>
        <dbReference type="EMBL" id="UOF90811.1"/>
    </source>
</evidence>
<evidence type="ECO:0000313" key="5">
    <source>
        <dbReference type="EMBL" id="UOF91035.1"/>
    </source>
</evidence>
<dbReference type="EMBL" id="CP089291">
    <property type="protein sequence ID" value="UOF92422.1"/>
    <property type="molecule type" value="Genomic_DNA"/>
</dbReference>
<feature type="domain" description="DUF6431" evidence="1">
    <location>
        <begin position="29"/>
        <end position="91"/>
    </location>
</feature>
<proteinExistence type="predicted"/>
<keyword evidence="10" id="KW-1185">Reference proteome</keyword>
<evidence type="ECO:0000313" key="7">
    <source>
        <dbReference type="EMBL" id="UOF91961.1"/>
    </source>
</evidence>
<evidence type="ECO:0000313" key="6">
    <source>
        <dbReference type="EMBL" id="UOF91461.1"/>
    </source>
</evidence>
<dbReference type="EMBL" id="CP089291">
    <property type="protein sequence ID" value="UOF90076.1"/>
    <property type="molecule type" value="Genomic_DNA"/>
</dbReference>
<organism evidence="4 10">
    <name type="scientific">Fodinisporobacter ferrooxydans</name>
    <dbReference type="NCBI Taxonomy" id="2901836"/>
    <lineage>
        <taxon>Bacteria</taxon>
        <taxon>Bacillati</taxon>
        <taxon>Bacillota</taxon>
        <taxon>Bacilli</taxon>
        <taxon>Bacillales</taxon>
        <taxon>Alicyclobacillaceae</taxon>
        <taxon>Fodinisporobacter</taxon>
    </lineage>
</organism>
<dbReference type="EMBL" id="CP089291">
    <property type="protein sequence ID" value="UOF92566.1"/>
    <property type="molecule type" value="Genomic_DNA"/>
</dbReference>
<dbReference type="InterPro" id="IPR045536">
    <property type="entry name" value="DUF6431"/>
</dbReference>
<dbReference type="EMBL" id="CP089291">
    <property type="protein sequence ID" value="UOF88944.1"/>
    <property type="molecule type" value="Genomic_DNA"/>
</dbReference>
<reference evidence="4" key="1">
    <citation type="submission" date="2021-12" db="EMBL/GenBank/DDBJ databases">
        <title>Alicyclobacillaceae gen. nov., sp. nov., isolated from chalcocite enrichment system.</title>
        <authorList>
            <person name="Jiang Z."/>
        </authorList>
    </citation>
    <scope>NUCLEOTIDE SEQUENCE</scope>
    <source>
        <strain evidence="4">MYW30-H2</strain>
    </source>
</reference>
<dbReference type="EMBL" id="CP089291">
    <property type="protein sequence ID" value="UOF91461.1"/>
    <property type="molecule type" value="Genomic_DNA"/>
</dbReference>
<dbReference type="EMBL" id="CP089291">
    <property type="protein sequence ID" value="UOF91961.1"/>
    <property type="molecule type" value="Genomic_DNA"/>
</dbReference>
<evidence type="ECO:0000313" key="10">
    <source>
        <dbReference type="Proteomes" id="UP000830167"/>
    </source>
</evidence>
<accession>A0ABY4CMQ6</accession>
<dbReference type="RefSeq" id="WP_347435626.1">
    <property type="nucleotide sequence ID" value="NZ_CP089291.1"/>
</dbReference>
<dbReference type="Pfam" id="PF20020">
    <property type="entry name" value="DUF6431"/>
    <property type="match status" value="1"/>
</dbReference>
<evidence type="ECO:0000313" key="2">
    <source>
        <dbReference type="EMBL" id="UOF88944.1"/>
    </source>
</evidence>
<evidence type="ECO:0000313" key="9">
    <source>
        <dbReference type="EMBL" id="UOF92566.1"/>
    </source>
</evidence>
<evidence type="ECO:0000259" key="1">
    <source>
        <dbReference type="Pfam" id="PF20020"/>
    </source>
</evidence>
<protein>
    <submittedName>
        <fullName evidence="4">DUF6431 domain-containing protein</fullName>
    </submittedName>
</protein>
<evidence type="ECO:0000313" key="8">
    <source>
        <dbReference type="EMBL" id="UOF92422.1"/>
    </source>
</evidence>
<gene>
    <name evidence="4" type="ORF">LSG31_00565</name>
    <name evidence="5" type="ORF">LSG31_01775</name>
    <name evidence="6" type="ORF">LSG31_04190</name>
    <name evidence="7" type="ORF">LSG31_06915</name>
    <name evidence="8" type="ORF">LSG31_09820</name>
    <name evidence="9" type="ORF">LSG31_10650</name>
    <name evidence="2" type="ORF">LSG31_13505</name>
    <name evidence="3" type="ORF">LSG31_19765</name>
</gene>
<dbReference type="Proteomes" id="UP000830167">
    <property type="component" value="Chromosome"/>
</dbReference>
<dbReference type="EMBL" id="CP089291">
    <property type="protein sequence ID" value="UOF90811.1"/>
    <property type="molecule type" value="Genomic_DNA"/>
</dbReference>
<name>A0ABY4CMQ6_9BACL</name>
<dbReference type="EMBL" id="CP089291">
    <property type="protein sequence ID" value="UOF91035.1"/>
    <property type="molecule type" value="Genomic_DNA"/>
</dbReference>